<keyword evidence="4" id="KW-1185">Reference proteome</keyword>
<feature type="chain" id="PRO_5045116739" evidence="2">
    <location>
        <begin position="19"/>
        <end position="174"/>
    </location>
</feature>
<evidence type="ECO:0000313" key="3">
    <source>
        <dbReference type="EMBL" id="GAA2850379.1"/>
    </source>
</evidence>
<protein>
    <submittedName>
        <fullName evidence="3">Uncharacterized protein</fullName>
    </submittedName>
</protein>
<comment type="caution">
    <text evidence="3">The sequence shown here is derived from an EMBL/GenBank/DDBJ whole genome shotgun (WGS) entry which is preliminary data.</text>
</comment>
<sequence length="174" mass="16811">MTHILLAAVFAAGLSACSGEGTSSAPSAAPAAAETSPAPAAAETAADSPAASAAETAAETSPAASAEPTAGTPDEGDGAGDTGPAVALIGTLGVDLSQPGWITVQLDGGDTQPVMLSPGAVVLDVQGAVCDEGKLPHKCTAAQLEKALKAGKSFYAKVTLKGGVAMQVEEIVQN</sequence>
<name>A0ABP6I8Y0_9ACTN</name>
<reference evidence="4" key="1">
    <citation type="journal article" date="2019" name="Int. J. Syst. Evol. Microbiol.">
        <title>The Global Catalogue of Microorganisms (GCM) 10K type strain sequencing project: providing services to taxonomists for standard genome sequencing and annotation.</title>
        <authorList>
            <consortium name="The Broad Institute Genomics Platform"/>
            <consortium name="The Broad Institute Genome Sequencing Center for Infectious Disease"/>
            <person name="Wu L."/>
            <person name="Ma J."/>
        </authorList>
    </citation>
    <scope>NUCLEOTIDE SEQUENCE [LARGE SCALE GENOMIC DNA]</scope>
    <source>
        <strain evidence="4">JCM 6242</strain>
    </source>
</reference>
<evidence type="ECO:0000256" key="2">
    <source>
        <dbReference type="SAM" id="SignalP"/>
    </source>
</evidence>
<evidence type="ECO:0000256" key="1">
    <source>
        <dbReference type="SAM" id="MobiDB-lite"/>
    </source>
</evidence>
<evidence type="ECO:0000313" key="4">
    <source>
        <dbReference type="Proteomes" id="UP001500831"/>
    </source>
</evidence>
<keyword evidence="2" id="KW-0732">Signal</keyword>
<proteinExistence type="predicted"/>
<gene>
    <name evidence="3" type="ORF">GCM10010517_07830</name>
</gene>
<dbReference type="EMBL" id="BAAAVI010000004">
    <property type="protein sequence ID" value="GAA2850379.1"/>
    <property type="molecule type" value="Genomic_DNA"/>
</dbReference>
<accession>A0ABP6I8Y0</accession>
<dbReference type="Proteomes" id="UP001500831">
    <property type="component" value="Unassembled WGS sequence"/>
</dbReference>
<feature type="compositionally biased region" description="Low complexity" evidence="1">
    <location>
        <begin position="19"/>
        <end position="73"/>
    </location>
</feature>
<feature type="signal peptide" evidence="2">
    <location>
        <begin position="1"/>
        <end position="18"/>
    </location>
</feature>
<dbReference type="RefSeq" id="WP_344967905.1">
    <property type="nucleotide sequence ID" value="NZ_BAAAVI010000004.1"/>
</dbReference>
<feature type="region of interest" description="Disordered" evidence="1">
    <location>
        <begin position="19"/>
        <end position="84"/>
    </location>
</feature>
<organism evidence="3 4">
    <name type="scientific">Streptosporangium fragile</name>
    <dbReference type="NCBI Taxonomy" id="46186"/>
    <lineage>
        <taxon>Bacteria</taxon>
        <taxon>Bacillati</taxon>
        <taxon>Actinomycetota</taxon>
        <taxon>Actinomycetes</taxon>
        <taxon>Streptosporangiales</taxon>
        <taxon>Streptosporangiaceae</taxon>
        <taxon>Streptosporangium</taxon>
    </lineage>
</organism>